<keyword evidence="2 11" id="KW-0547">Nucleotide-binding</keyword>
<reference evidence="14 15" key="1">
    <citation type="submission" date="2017-03" db="EMBL/GenBank/DDBJ databases">
        <title>Genome sequence of Clostridium thermoalcaliphilum DSM 7309.</title>
        <authorList>
            <person name="Poehlein A."/>
            <person name="Daniel R."/>
        </authorList>
    </citation>
    <scope>NUCLEOTIDE SEQUENCE [LARGE SCALE GENOMIC DNA]</scope>
    <source>
        <strain evidence="14 15">DSM 7309</strain>
    </source>
</reference>
<evidence type="ECO:0000256" key="4">
    <source>
        <dbReference type="ARBA" id="ARBA00022806"/>
    </source>
</evidence>
<comment type="similarity">
    <text evidence="1">Belongs to the helicase family. UvrD subfamily.</text>
</comment>
<dbReference type="Pfam" id="PF13361">
    <property type="entry name" value="UvrD_C"/>
    <property type="match status" value="1"/>
</dbReference>
<dbReference type="Proteomes" id="UP000190140">
    <property type="component" value="Unassembled WGS sequence"/>
</dbReference>
<gene>
    <name evidence="14" type="primary">yjcD</name>
    <name evidence="14" type="ORF">CLOTH_16520</name>
</gene>
<evidence type="ECO:0000313" key="15">
    <source>
        <dbReference type="Proteomes" id="UP000190140"/>
    </source>
</evidence>
<evidence type="ECO:0000256" key="2">
    <source>
        <dbReference type="ARBA" id="ARBA00022741"/>
    </source>
</evidence>
<accession>A0A1V4I5I6</accession>
<dbReference type="GO" id="GO:0033202">
    <property type="term" value="C:DNA helicase complex"/>
    <property type="evidence" value="ECO:0007669"/>
    <property type="project" value="TreeGrafter"/>
</dbReference>
<dbReference type="GO" id="GO:0005829">
    <property type="term" value="C:cytosol"/>
    <property type="evidence" value="ECO:0007669"/>
    <property type="project" value="TreeGrafter"/>
</dbReference>
<evidence type="ECO:0000256" key="5">
    <source>
        <dbReference type="ARBA" id="ARBA00022840"/>
    </source>
</evidence>
<dbReference type="Gene3D" id="1.10.486.10">
    <property type="entry name" value="PCRA, domain 4"/>
    <property type="match status" value="1"/>
</dbReference>
<dbReference type="PANTHER" id="PTHR11070">
    <property type="entry name" value="UVRD / RECB / PCRA DNA HELICASE FAMILY MEMBER"/>
    <property type="match status" value="1"/>
</dbReference>
<dbReference type="Gene3D" id="1.10.10.160">
    <property type="match status" value="1"/>
</dbReference>
<dbReference type="InterPro" id="IPR013986">
    <property type="entry name" value="DExx_box_DNA_helicase_dom_sf"/>
</dbReference>
<comment type="catalytic activity">
    <reaction evidence="10">
        <text>ATP + H2O = ADP + phosphate + H(+)</text>
        <dbReference type="Rhea" id="RHEA:13065"/>
        <dbReference type="ChEBI" id="CHEBI:15377"/>
        <dbReference type="ChEBI" id="CHEBI:15378"/>
        <dbReference type="ChEBI" id="CHEBI:30616"/>
        <dbReference type="ChEBI" id="CHEBI:43474"/>
        <dbReference type="ChEBI" id="CHEBI:456216"/>
        <dbReference type="EC" id="5.6.2.4"/>
    </reaction>
</comment>
<feature type="binding site" evidence="11">
    <location>
        <begin position="27"/>
        <end position="34"/>
    </location>
    <ligand>
        <name>ATP</name>
        <dbReference type="ChEBI" id="CHEBI:30616"/>
    </ligand>
</feature>
<evidence type="ECO:0000256" key="10">
    <source>
        <dbReference type="ARBA" id="ARBA00048988"/>
    </source>
</evidence>
<dbReference type="PANTHER" id="PTHR11070:SF2">
    <property type="entry name" value="ATP-DEPENDENT DNA HELICASE SRS2"/>
    <property type="match status" value="1"/>
</dbReference>
<keyword evidence="4 11" id="KW-0347">Helicase</keyword>
<dbReference type="InterPro" id="IPR000212">
    <property type="entry name" value="DNA_helicase_UvrD/REP"/>
</dbReference>
<evidence type="ECO:0000256" key="9">
    <source>
        <dbReference type="ARBA" id="ARBA00034808"/>
    </source>
</evidence>
<evidence type="ECO:0000259" key="12">
    <source>
        <dbReference type="PROSITE" id="PS51198"/>
    </source>
</evidence>
<evidence type="ECO:0000256" key="6">
    <source>
        <dbReference type="ARBA" id="ARBA00023125"/>
    </source>
</evidence>
<dbReference type="AlphaFoldDB" id="A0A1V4I5I6"/>
<dbReference type="GO" id="GO:0000725">
    <property type="term" value="P:recombinational repair"/>
    <property type="evidence" value="ECO:0007669"/>
    <property type="project" value="TreeGrafter"/>
</dbReference>
<proteinExistence type="inferred from homology"/>
<dbReference type="SUPFAM" id="SSF52540">
    <property type="entry name" value="P-loop containing nucleoside triphosphate hydrolases"/>
    <property type="match status" value="1"/>
</dbReference>
<evidence type="ECO:0000256" key="3">
    <source>
        <dbReference type="ARBA" id="ARBA00022801"/>
    </source>
</evidence>
<sequence>MKFTYENLNDKQKQAVDHIKGPCIVLAGPGSGKTRVITHRIVNLIENNINPQNILAISFTKSSALEMKDRTIRLSSGASRVNFGTFHSIFFNILRNFRNYTMENILDEKNKRYIFKNILKTCHIENYEDDEFISSIINEISFVTNELMNVNEFESSLVSNDEFTRIYDMYRKYKIDMKKIDFDDMLIHTYNLLKDNDDVLSIVANKYKYVLIDEFQDVNKVQFEVLKLIVKYTQNIFVVGDEDQSIYGFRGARPDFLLQFEKYFSPVNKIILDINYRSTDKIIDGSNKLISNNSKRYEKVIKGLKKSNENIEYISSNDSEEEGRKIGKIINSIVDNKNLYYSDIAIIYRTNMQARAVIDVFMDMNIPFVVKDSMITLYDHWVAKDIIAYLKLCIDIKLKDEFARIINKPFRYISKDNINFALKSNDFINCIKSKLLPWQIKTIEDLEIDINYISCLPPKEAISYIRTTLEYDRHILDYCSQRKIKSTGLFDILNEIESSGASFQTINEYLTHIEKVKDEITSKSNEDSDSVVLTTIHSSKGLEFKNVFIIGAIEGVMPHEKSFEDEELIEEERRLFYVAMTRAMEKLYISYIRNRYGKRAYMSRFIEEVSSVTYDELNSIKQGDNVYHKIFKDGKVISKKGNIIEVKFKYEIKTLDYETCLKYNILQKL</sequence>
<dbReference type="GO" id="GO:0005524">
    <property type="term" value="F:ATP binding"/>
    <property type="evidence" value="ECO:0007669"/>
    <property type="project" value="UniProtKB-UniRule"/>
</dbReference>
<name>A0A1V4I5I6_9FIRM</name>
<evidence type="ECO:0000256" key="8">
    <source>
        <dbReference type="ARBA" id="ARBA00034617"/>
    </source>
</evidence>
<evidence type="ECO:0000256" key="11">
    <source>
        <dbReference type="PROSITE-ProRule" id="PRU00560"/>
    </source>
</evidence>
<dbReference type="InterPro" id="IPR014017">
    <property type="entry name" value="DNA_helicase_UvrD-like_C"/>
</dbReference>
<dbReference type="GO" id="GO:0043138">
    <property type="term" value="F:3'-5' DNA helicase activity"/>
    <property type="evidence" value="ECO:0007669"/>
    <property type="project" value="UniProtKB-EC"/>
</dbReference>
<keyword evidence="6" id="KW-0238">DNA-binding</keyword>
<dbReference type="InterPro" id="IPR014016">
    <property type="entry name" value="UvrD-like_ATP-bd"/>
</dbReference>
<dbReference type="GO" id="GO:0003677">
    <property type="term" value="F:DNA binding"/>
    <property type="evidence" value="ECO:0007669"/>
    <property type="project" value="UniProtKB-KW"/>
</dbReference>
<dbReference type="Gene3D" id="3.40.50.300">
    <property type="entry name" value="P-loop containing nucleotide triphosphate hydrolases"/>
    <property type="match status" value="2"/>
</dbReference>
<dbReference type="STRING" id="29349.CLOTH_16520"/>
<dbReference type="OrthoDB" id="9810135at2"/>
<feature type="domain" description="UvrD-like helicase C-terminal" evidence="13">
    <location>
        <begin position="280"/>
        <end position="541"/>
    </location>
</feature>
<dbReference type="PROSITE" id="PS51198">
    <property type="entry name" value="UVRD_HELICASE_ATP_BIND"/>
    <property type="match status" value="1"/>
</dbReference>
<dbReference type="RefSeq" id="WP_079412984.1">
    <property type="nucleotide sequence ID" value="NZ_MZGW01000007.1"/>
</dbReference>
<keyword evidence="3 11" id="KW-0378">Hydrolase</keyword>
<evidence type="ECO:0000313" key="14">
    <source>
        <dbReference type="EMBL" id="OPJ55154.1"/>
    </source>
</evidence>
<comment type="catalytic activity">
    <reaction evidence="8">
        <text>Couples ATP hydrolysis with the unwinding of duplex DNA by translocating in the 3'-5' direction.</text>
        <dbReference type="EC" id="5.6.2.4"/>
    </reaction>
</comment>
<protein>
    <recommendedName>
        <fullName evidence="9">DNA 3'-5' helicase</fullName>
        <ecNumber evidence="9">5.6.2.4</ecNumber>
    </recommendedName>
</protein>
<dbReference type="InterPro" id="IPR027417">
    <property type="entry name" value="P-loop_NTPase"/>
</dbReference>
<dbReference type="EMBL" id="MZGW01000007">
    <property type="protein sequence ID" value="OPJ55154.1"/>
    <property type="molecule type" value="Genomic_DNA"/>
</dbReference>
<dbReference type="CDD" id="cd17932">
    <property type="entry name" value="DEXQc_UvrD"/>
    <property type="match status" value="1"/>
</dbReference>
<dbReference type="EC" id="5.6.2.4" evidence="9"/>
<keyword evidence="7" id="KW-0413">Isomerase</keyword>
<evidence type="ECO:0000259" key="13">
    <source>
        <dbReference type="PROSITE" id="PS51217"/>
    </source>
</evidence>
<dbReference type="Pfam" id="PF00580">
    <property type="entry name" value="UvrD-helicase"/>
    <property type="match status" value="1"/>
</dbReference>
<keyword evidence="5 11" id="KW-0067">ATP-binding</keyword>
<dbReference type="PROSITE" id="PS51217">
    <property type="entry name" value="UVRD_HELICASE_CTER"/>
    <property type="match status" value="1"/>
</dbReference>
<keyword evidence="15" id="KW-1185">Reference proteome</keyword>
<evidence type="ECO:0000256" key="7">
    <source>
        <dbReference type="ARBA" id="ARBA00023235"/>
    </source>
</evidence>
<evidence type="ECO:0000256" key="1">
    <source>
        <dbReference type="ARBA" id="ARBA00009922"/>
    </source>
</evidence>
<organism evidence="14 15">
    <name type="scientific">Alkalithermobacter paradoxus</name>
    <dbReference type="NCBI Taxonomy" id="29349"/>
    <lineage>
        <taxon>Bacteria</taxon>
        <taxon>Bacillati</taxon>
        <taxon>Bacillota</taxon>
        <taxon>Clostridia</taxon>
        <taxon>Peptostreptococcales</taxon>
        <taxon>Tepidibacteraceae</taxon>
        <taxon>Alkalithermobacter</taxon>
    </lineage>
</organism>
<dbReference type="GO" id="GO:0016887">
    <property type="term" value="F:ATP hydrolysis activity"/>
    <property type="evidence" value="ECO:0007669"/>
    <property type="project" value="RHEA"/>
</dbReference>
<comment type="caution">
    <text evidence="14">The sequence shown here is derived from an EMBL/GenBank/DDBJ whole genome shotgun (WGS) entry which is preliminary data.</text>
</comment>
<feature type="domain" description="UvrD-like helicase ATP-binding" evidence="12">
    <location>
        <begin position="6"/>
        <end position="279"/>
    </location>
</feature>